<comment type="caution">
    <text evidence="1">The sequence shown here is derived from an EMBL/GenBank/DDBJ whole genome shotgun (WGS) entry which is preliminary data.</text>
</comment>
<dbReference type="RefSeq" id="WP_197965628.1">
    <property type="nucleotide sequence ID" value="NZ_JACEGD010000006.1"/>
</dbReference>
<accession>A0ABS0NZ03</accession>
<evidence type="ECO:0000313" key="2">
    <source>
        <dbReference type="Proteomes" id="UP001194539"/>
    </source>
</evidence>
<sequence>MGKAIYSLIRRTPPGLVYALFLLLLMLATAPAFRIVLFGLSLDDVLQLRCFGSI</sequence>
<dbReference type="Proteomes" id="UP001194539">
    <property type="component" value="Unassembled WGS sequence"/>
</dbReference>
<evidence type="ECO:0000313" key="1">
    <source>
        <dbReference type="EMBL" id="MBH5386251.1"/>
    </source>
</evidence>
<name>A0ABS0NZ03_9BRAD</name>
<protein>
    <recommendedName>
        <fullName evidence="3">ABC transporter permease</fullName>
    </recommendedName>
</protein>
<proteinExistence type="predicted"/>
<dbReference type="EMBL" id="JACEGD010000006">
    <property type="protein sequence ID" value="MBH5386251.1"/>
    <property type="molecule type" value="Genomic_DNA"/>
</dbReference>
<keyword evidence="2" id="KW-1185">Reference proteome</keyword>
<evidence type="ECO:0008006" key="3">
    <source>
        <dbReference type="Google" id="ProtNLM"/>
    </source>
</evidence>
<organism evidence="1 2">
    <name type="scientific">Bradyrhizobium diversitatis</name>
    <dbReference type="NCBI Taxonomy" id="2755406"/>
    <lineage>
        <taxon>Bacteria</taxon>
        <taxon>Pseudomonadati</taxon>
        <taxon>Pseudomonadota</taxon>
        <taxon>Alphaproteobacteria</taxon>
        <taxon>Hyphomicrobiales</taxon>
        <taxon>Nitrobacteraceae</taxon>
        <taxon>Bradyrhizobium</taxon>
    </lineage>
</organism>
<gene>
    <name evidence="1" type="ORF">H1B27_08110</name>
</gene>
<reference evidence="1 2" key="1">
    <citation type="submission" date="2020-07" db="EMBL/GenBank/DDBJ databases">
        <title>Bradyrhizobium diversity isolated from nodules of indigenous legumes of Western Australia.</title>
        <authorList>
            <person name="Klepa M.S."/>
        </authorList>
    </citation>
    <scope>NUCLEOTIDE SEQUENCE [LARGE SCALE GENOMIC DNA]</scope>
    <source>
        <strain evidence="1 2">CNPSo 4019</strain>
    </source>
</reference>